<evidence type="ECO:0000256" key="2">
    <source>
        <dbReference type="ARBA" id="ARBA00022649"/>
    </source>
</evidence>
<reference evidence="4 5" key="1">
    <citation type="submission" date="2020-03" db="EMBL/GenBank/DDBJ databases">
        <title>Draft Genome Sequence of 2-Methylisoborneol Producing Pseudanabaena yagii Strain GIHE-NHR1 Isolated from North Han River in South Korea.</title>
        <authorList>
            <person name="Jeong J."/>
        </authorList>
    </citation>
    <scope>NUCLEOTIDE SEQUENCE [LARGE SCALE GENOMIC DNA]</scope>
    <source>
        <strain evidence="4 5">GIHE-NHR1</strain>
    </source>
</reference>
<dbReference type="SUPFAM" id="SSF50118">
    <property type="entry name" value="Cell growth inhibitor/plasmid maintenance toxic component"/>
    <property type="match status" value="1"/>
</dbReference>
<dbReference type="EC" id="3.1.-.-" evidence="3"/>
<dbReference type="Pfam" id="PF02452">
    <property type="entry name" value="PemK_toxin"/>
    <property type="match status" value="1"/>
</dbReference>
<evidence type="ECO:0000313" key="4">
    <source>
        <dbReference type="EMBL" id="NMF59290.1"/>
    </source>
</evidence>
<dbReference type="Gene3D" id="2.30.30.110">
    <property type="match status" value="1"/>
</dbReference>
<evidence type="ECO:0000256" key="1">
    <source>
        <dbReference type="ARBA" id="ARBA00007521"/>
    </source>
</evidence>
<keyword evidence="3" id="KW-0540">Nuclease</keyword>
<comment type="similarity">
    <text evidence="1 3">Belongs to the PemK/MazF family.</text>
</comment>
<keyword evidence="3" id="KW-0378">Hydrolase</keyword>
<organism evidence="4 5">
    <name type="scientific">Pseudanabaena yagii GIHE-NHR1</name>
    <dbReference type="NCBI Taxonomy" id="2722753"/>
    <lineage>
        <taxon>Bacteria</taxon>
        <taxon>Bacillati</taxon>
        <taxon>Cyanobacteriota</taxon>
        <taxon>Cyanophyceae</taxon>
        <taxon>Pseudanabaenales</taxon>
        <taxon>Pseudanabaenaceae</taxon>
        <taxon>Pseudanabaena</taxon>
        <taxon>Pseudanabaena yagii</taxon>
    </lineage>
</organism>
<dbReference type="PANTHER" id="PTHR33988">
    <property type="entry name" value="ENDORIBONUCLEASE MAZF-RELATED"/>
    <property type="match status" value="1"/>
</dbReference>
<comment type="function">
    <text evidence="3">Toxic component of a type II toxin-antitoxin (TA) system.</text>
</comment>
<keyword evidence="3" id="KW-0255">Endonuclease</keyword>
<dbReference type="InterPro" id="IPR003477">
    <property type="entry name" value="PemK-like"/>
</dbReference>
<comment type="caution">
    <text evidence="4">The sequence shown here is derived from an EMBL/GenBank/DDBJ whole genome shotgun (WGS) entry which is preliminary data.</text>
</comment>
<keyword evidence="2" id="KW-1277">Toxin-antitoxin system</keyword>
<dbReference type="Proteomes" id="UP000738376">
    <property type="component" value="Unassembled WGS sequence"/>
</dbReference>
<dbReference type="RefSeq" id="WP_169364086.1">
    <property type="nucleotide sequence ID" value="NZ_JAAVJL010000001.1"/>
</dbReference>
<proteinExistence type="inferred from homology"/>
<gene>
    <name evidence="4" type="ORF">HC246_15010</name>
</gene>
<dbReference type="PIRSF" id="PIRSF033490">
    <property type="entry name" value="MazF"/>
    <property type="match status" value="1"/>
</dbReference>
<sequence>MPQSKLTYQRGEIRWVKLDPTVGAEAQKTRSCLILQNDIMNQYGLLTIVMPFRPGQKQAPYVVNVKASQINGLDQDRYIDVGQIRSVDHQRILGLVGILEPEYWKSIQISLNIVLGFLD</sequence>
<evidence type="ECO:0000256" key="3">
    <source>
        <dbReference type="PIRNR" id="PIRNR033490"/>
    </source>
</evidence>
<protein>
    <recommendedName>
        <fullName evidence="3">mRNA interferase</fullName>
        <ecNumber evidence="3">3.1.-.-</ecNumber>
    </recommendedName>
</protein>
<keyword evidence="5" id="KW-1185">Reference proteome</keyword>
<evidence type="ECO:0000313" key="5">
    <source>
        <dbReference type="Proteomes" id="UP000738376"/>
    </source>
</evidence>
<accession>A0ABX1LUV4</accession>
<dbReference type="InterPro" id="IPR011067">
    <property type="entry name" value="Plasmid_toxin/cell-grow_inhib"/>
</dbReference>
<dbReference type="PANTHER" id="PTHR33988:SF1">
    <property type="entry name" value="ENDORIBONUCLEASE MAZF7-RELATED"/>
    <property type="match status" value="1"/>
</dbReference>
<dbReference type="EMBL" id="JAAVJL010000001">
    <property type="protein sequence ID" value="NMF59290.1"/>
    <property type="molecule type" value="Genomic_DNA"/>
</dbReference>
<name>A0ABX1LUV4_9CYAN</name>